<dbReference type="GO" id="GO:0045087">
    <property type="term" value="P:innate immune response"/>
    <property type="evidence" value="ECO:0007669"/>
    <property type="project" value="UniProtKB-KW"/>
</dbReference>
<evidence type="ECO:0000313" key="6">
    <source>
        <dbReference type="EMBL" id="KYN01225.1"/>
    </source>
</evidence>
<proteinExistence type="inferred from homology"/>
<accession>A0A151IHB4</accession>
<dbReference type="PROSITE" id="PS51969">
    <property type="entry name" value="CBM39"/>
    <property type="match status" value="1"/>
</dbReference>
<dbReference type="GO" id="GO:0005975">
    <property type="term" value="P:carbohydrate metabolic process"/>
    <property type="evidence" value="ECO:0007669"/>
    <property type="project" value="InterPro"/>
</dbReference>
<evidence type="ECO:0000259" key="4">
    <source>
        <dbReference type="PROSITE" id="PS51762"/>
    </source>
</evidence>
<dbReference type="InterPro" id="IPR043030">
    <property type="entry name" value="BGBP_N_sf"/>
</dbReference>
<gene>
    <name evidence="6" type="ORF">ALC62_07991</name>
</gene>
<dbReference type="AlphaFoldDB" id="A0A151IHB4"/>
<dbReference type="Gene3D" id="2.60.40.2140">
    <property type="entry name" value="Beta-1,3-glucan-recognition protein, N-terminal domain"/>
    <property type="match status" value="1"/>
</dbReference>
<dbReference type="SUPFAM" id="SSF49899">
    <property type="entry name" value="Concanavalin A-like lectins/glucanases"/>
    <property type="match status" value="1"/>
</dbReference>
<dbReference type="PANTHER" id="PTHR10963">
    <property type="entry name" value="GLYCOSYL HYDROLASE-RELATED"/>
    <property type="match status" value="1"/>
</dbReference>
<dbReference type="PROSITE" id="PS51762">
    <property type="entry name" value="GH16_2"/>
    <property type="match status" value="1"/>
</dbReference>
<evidence type="ECO:0000259" key="5">
    <source>
        <dbReference type="PROSITE" id="PS51969"/>
    </source>
</evidence>
<sequence length="612" mass="70054">MLSRGVDRAIRLIFALACILIIVKPVFPYVLPDPTFEVLKPQGLRVSIPVLYLTTMRLIDAPDLRIFGFHANINKAIRTNEYGQLAGDIYSATDGRWIYENSDVTIQNGDVLYYWIYVQANGINHRRNDQRWTYSQNEVVNSQETTQSSSKYEIPTEGRLLLEDYFNSFNTSLWKREIKMPLDPDYEFCVYHNKNHEQLVKVHNGQLFIRPIILEDYYGENATAYGRLQLNGCTSMIAFECTRKALSYSILPPVISARFTTKEHFILRYGKIEIRAKFPEGDWLYPEMWLEPRYSTYGMNYASGRVLLGLTRGNENLVNATDISQIYDTRRLDFGVRVSPSSNEIEEIVVTKVNEFGPRWTKDFHVYTTIWTSDGFTFLVDGEEIGRISPNEEGWISGLHANRKAAPFDQEFFITLGVGVGGVRVFPDGTHSSGMQKPWRNIDAKIMTLKKVTIILIVFVWAADSLTDYYPRSRRSSNEYILHRCTATAELIRKHRNEDVGASLRRAEGNLAQSQMGQKGSLIDAIQSETSKQFSNGVFRRMTHMRRRGSGHARRIAGKNLADTPLKTVNIDIPQDRPSVFKKKNPLPELSRNISGRNIDSSPHVIIIKSFT</sequence>
<dbReference type="EMBL" id="KQ977625">
    <property type="protein sequence ID" value="KYN01225.1"/>
    <property type="molecule type" value="Genomic_DNA"/>
</dbReference>
<reference evidence="6 7" key="1">
    <citation type="submission" date="2016-03" db="EMBL/GenBank/DDBJ databases">
        <title>Cyphomyrmex costatus WGS genome.</title>
        <authorList>
            <person name="Nygaard S."/>
            <person name="Hu H."/>
            <person name="Boomsma J."/>
            <person name="Zhang G."/>
        </authorList>
    </citation>
    <scope>NUCLEOTIDE SEQUENCE [LARGE SCALE GENOMIC DNA]</scope>
    <source>
        <strain evidence="6">MS0001</strain>
        <tissue evidence="6">Whole body</tissue>
    </source>
</reference>
<dbReference type="Proteomes" id="UP000078542">
    <property type="component" value="Unassembled WGS sequence"/>
</dbReference>
<evidence type="ECO:0000256" key="2">
    <source>
        <dbReference type="ARBA" id="ARBA00022588"/>
    </source>
</evidence>
<dbReference type="GO" id="GO:0030246">
    <property type="term" value="F:carbohydrate binding"/>
    <property type="evidence" value="ECO:0007669"/>
    <property type="project" value="InterPro"/>
</dbReference>
<protein>
    <submittedName>
        <fullName evidence="6">Beta-1,3-glucan-binding protein</fullName>
    </submittedName>
</protein>
<name>A0A151IHB4_9HYME</name>
<feature type="domain" description="GH16" evidence="4">
    <location>
        <begin position="202"/>
        <end position="466"/>
    </location>
</feature>
<dbReference type="InterPro" id="IPR050546">
    <property type="entry name" value="Glycosyl_Hydrlase_16"/>
</dbReference>
<evidence type="ECO:0000313" key="7">
    <source>
        <dbReference type="Proteomes" id="UP000078542"/>
    </source>
</evidence>
<dbReference type="GO" id="GO:0004553">
    <property type="term" value="F:hydrolase activity, hydrolyzing O-glycosyl compounds"/>
    <property type="evidence" value="ECO:0007669"/>
    <property type="project" value="InterPro"/>
</dbReference>
<comment type="similarity">
    <text evidence="1">Belongs to the insect beta-1,3-glucan binding protein family.</text>
</comment>
<keyword evidence="2" id="KW-0399">Innate immunity</keyword>
<dbReference type="STRING" id="456900.A0A151IHB4"/>
<dbReference type="Pfam" id="PF00722">
    <property type="entry name" value="Glyco_hydro_16"/>
    <property type="match status" value="1"/>
</dbReference>
<evidence type="ECO:0000256" key="1">
    <source>
        <dbReference type="ARBA" id="ARBA00008781"/>
    </source>
</evidence>
<keyword evidence="3" id="KW-0391">Immunity</keyword>
<dbReference type="PANTHER" id="PTHR10963:SF60">
    <property type="entry name" value="GRAM-NEGATIVE BACTERIA-BINDING PROTEIN 1-RELATED"/>
    <property type="match status" value="1"/>
</dbReference>
<feature type="domain" description="CBM39" evidence="5">
    <location>
        <begin position="29"/>
        <end position="139"/>
    </location>
</feature>
<dbReference type="InterPro" id="IPR031756">
    <property type="entry name" value="BGBP_N"/>
</dbReference>
<keyword evidence="7" id="KW-1185">Reference proteome</keyword>
<dbReference type="InterPro" id="IPR000757">
    <property type="entry name" value="Beta-glucanase-like"/>
</dbReference>
<dbReference type="Pfam" id="PF15886">
    <property type="entry name" value="CBM39"/>
    <property type="match status" value="1"/>
</dbReference>
<dbReference type="InterPro" id="IPR013320">
    <property type="entry name" value="ConA-like_dom_sf"/>
</dbReference>
<evidence type="ECO:0000256" key="3">
    <source>
        <dbReference type="ARBA" id="ARBA00022859"/>
    </source>
</evidence>
<organism evidence="6 7">
    <name type="scientific">Cyphomyrmex costatus</name>
    <dbReference type="NCBI Taxonomy" id="456900"/>
    <lineage>
        <taxon>Eukaryota</taxon>
        <taxon>Metazoa</taxon>
        <taxon>Ecdysozoa</taxon>
        <taxon>Arthropoda</taxon>
        <taxon>Hexapoda</taxon>
        <taxon>Insecta</taxon>
        <taxon>Pterygota</taxon>
        <taxon>Neoptera</taxon>
        <taxon>Endopterygota</taxon>
        <taxon>Hymenoptera</taxon>
        <taxon>Apocrita</taxon>
        <taxon>Aculeata</taxon>
        <taxon>Formicoidea</taxon>
        <taxon>Formicidae</taxon>
        <taxon>Myrmicinae</taxon>
        <taxon>Cyphomyrmex</taxon>
    </lineage>
</organism>
<dbReference type="Gene3D" id="2.60.120.200">
    <property type="match status" value="1"/>
</dbReference>